<dbReference type="OrthoDB" id="33241at2157"/>
<sequence>MKLGIIYGEISTKHQLLMERAEEIFDSVLAAPIEGIKFVHGEEEEKVLYKDTDLTEFDAVYIRTADNDMMFSEHLVEVLNESGVVTQAENDTYAYESNKFYSMKILAENGVNVPDSIYTLSPEVAVESARELGYPVIMKTVRGAGGEGVMRATSENELKPVMDTMKSFEQEICLQEFKEHGGKDTRVTKIGDYITGYSRSSSGDEWRSNISGGGDRVKANITDEMKQVAFAASASMGFDICGADIIGEEEPYVLEVNGSFGISEEMNQLIGEDVILRMVERMHERAMEKQAH</sequence>
<dbReference type="InterPro" id="IPR013651">
    <property type="entry name" value="ATP-grasp_RimK-type"/>
</dbReference>
<keyword evidence="3" id="KW-0689">Ribosomal protein</keyword>
<keyword evidence="4" id="KW-1185">Reference proteome</keyword>
<dbReference type="GO" id="GO:0005840">
    <property type="term" value="C:ribosome"/>
    <property type="evidence" value="ECO:0007669"/>
    <property type="project" value="UniProtKB-KW"/>
</dbReference>
<keyword evidence="3" id="KW-0687">Ribonucleoprotein</keyword>
<keyword evidence="3" id="KW-0436">Ligase</keyword>
<proteinExistence type="predicted"/>
<dbReference type="GO" id="GO:0016879">
    <property type="term" value="F:ligase activity, forming carbon-nitrogen bonds"/>
    <property type="evidence" value="ECO:0007669"/>
    <property type="project" value="TreeGrafter"/>
</dbReference>
<evidence type="ECO:0000256" key="1">
    <source>
        <dbReference type="PROSITE-ProRule" id="PRU00409"/>
    </source>
</evidence>
<dbReference type="Proteomes" id="UP000377803">
    <property type="component" value="Chromosome"/>
</dbReference>
<dbReference type="RefSeq" id="WP_153550411.1">
    <property type="nucleotide sequence ID" value="NZ_CP040089.1"/>
</dbReference>
<reference evidence="4" key="1">
    <citation type="submission" date="2019-05" db="EMBL/GenBank/DDBJ databases">
        <title>Candidatus Nanohalobium constans, a novel model system to study the DPANN nano-sized archaea: genomic and physiological characterization of a nanoarchaeon co-cultured with its chitinotrophic host.</title>
        <authorList>
            <person name="La Cono V."/>
            <person name="Arcadi E."/>
            <person name="Crisafi F."/>
            <person name="Denaro R."/>
            <person name="La Spada G."/>
            <person name="Messina E."/>
            <person name="Smedile F."/>
            <person name="Toshchakov S.V."/>
            <person name="Shevchenko M.A."/>
            <person name="Golyshin P.N."/>
            <person name="Golyshina O.V."/>
            <person name="Ferrer M."/>
            <person name="Rohde M."/>
            <person name="Mushegian A."/>
            <person name="Sorokin D.Y."/>
            <person name="Giuliano L."/>
            <person name="Yakimov M.M."/>
        </authorList>
    </citation>
    <scope>NUCLEOTIDE SEQUENCE [LARGE SCALE GENOMIC DNA]</scope>
    <source>
        <strain evidence="4">LC1Nh</strain>
    </source>
</reference>
<dbReference type="GO" id="GO:0005737">
    <property type="term" value="C:cytoplasm"/>
    <property type="evidence" value="ECO:0007669"/>
    <property type="project" value="TreeGrafter"/>
</dbReference>
<dbReference type="InterPro" id="IPR011761">
    <property type="entry name" value="ATP-grasp"/>
</dbReference>
<organism evidence="3 4">
    <name type="scientific">Candidatus Nanohalobium constans</name>
    <dbReference type="NCBI Taxonomy" id="2565781"/>
    <lineage>
        <taxon>Archaea</taxon>
        <taxon>Candidatus Nanohalarchaeota</taxon>
        <taxon>Candidatus Nanohalobia</taxon>
        <taxon>Candidatus Nanohalobiales</taxon>
        <taxon>Candidatus Nanohalobiaceae</taxon>
        <taxon>Candidatus Nanohalobium</taxon>
    </lineage>
</organism>
<evidence type="ECO:0000313" key="3">
    <source>
        <dbReference type="EMBL" id="QGA80670.1"/>
    </source>
</evidence>
<gene>
    <name evidence="3" type="primary">rimK</name>
    <name evidence="3" type="ORF">LC1Nh_0786</name>
</gene>
<dbReference type="SUPFAM" id="SSF56059">
    <property type="entry name" value="Glutathione synthetase ATP-binding domain-like"/>
    <property type="match status" value="1"/>
</dbReference>
<dbReference type="GO" id="GO:0005524">
    <property type="term" value="F:ATP binding"/>
    <property type="evidence" value="ECO:0007669"/>
    <property type="project" value="UniProtKB-UniRule"/>
</dbReference>
<name>A0A5Q0UHJ3_9ARCH</name>
<keyword evidence="1" id="KW-0547">Nucleotide-binding</keyword>
<dbReference type="Gene3D" id="3.30.1490.20">
    <property type="entry name" value="ATP-grasp fold, A domain"/>
    <property type="match status" value="1"/>
</dbReference>
<evidence type="ECO:0000313" key="4">
    <source>
        <dbReference type="Proteomes" id="UP000377803"/>
    </source>
</evidence>
<dbReference type="PANTHER" id="PTHR21621:SF0">
    <property type="entry name" value="BETA-CITRYLGLUTAMATE SYNTHASE B-RELATED"/>
    <property type="match status" value="1"/>
</dbReference>
<dbReference type="Gene3D" id="3.30.470.20">
    <property type="entry name" value="ATP-grasp fold, B domain"/>
    <property type="match status" value="1"/>
</dbReference>
<accession>A0A5Q0UHJ3</accession>
<dbReference type="EMBL" id="CP040089">
    <property type="protein sequence ID" value="QGA80670.1"/>
    <property type="molecule type" value="Genomic_DNA"/>
</dbReference>
<dbReference type="Gene3D" id="3.40.50.20">
    <property type="match status" value="1"/>
</dbReference>
<evidence type="ECO:0000259" key="2">
    <source>
        <dbReference type="PROSITE" id="PS50975"/>
    </source>
</evidence>
<dbReference type="AlphaFoldDB" id="A0A5Q0UHJ3"/>
<dbReference type="Pfam" id="PF08443">
    <property type="entry name" value="RimK"/>
    <property type="match status" value="1"/>
</dbReference>
<dbReference type="PROSITE" id="PS50975">
    <property type="entry name" value="ATP_GRASP"/>
    <property type="match status" value="1"/>
</dbReference>
<dbReference type="KEGG" id="ncon:LC1Nh_0786"/>
<keyword evidence="1" id="KW-0067">ATP-binding</keyword>
<dbReference type="PANTHER" id="PTHR21621">
    <property type="entry name" value="RIBOSOMAL PROTEIN S6 MODIFICATION PROTEIN"/>
    <property type="match status" value="1"/>
</dbReference>
<feature type="domain" description="ATP-grasp" evidence="2">
    <location>
        <begin position="103"/>
        <end position="283"/>
    </location>
</feature>
<dbReference type="InterPro" id="IPR013815">
    <property type="entry name" value="ATP_grasp_subdomain_1"/>
</dbReference>
<protein>
    <submittedName>
        <fullName evidence="3">Ribosomal protein S6--L-glutamate ligase</fullName>
    </submittedName>
</protein>
<dbReference type="GeneID" id="42365175"/>
<dbReference type="GO" id="GO:0046872">
    <property type="term" value="F:metal ion binding"/>
    <property type="evidence" value="ECO:0007669"/>
    <property type="project" value="InterPro"/>
</dbReference>